<evidence type="ECO:0000259" key="2">
    <source>
        <dbReference type="Pfam" id="PF13937"/>
    </source>
</evidence>
<protein>
    <recommendedName>
        <fullName evidence="2">Sodium symporter small subunit domain-containing protein</fullName>
    </recommendedName>
</protein>
<proteinExistence type="predicted"/>
<dbReference type="Proteomes" id="UP000050863">
    <property type="component" value="Unassembled WGS sequence"/>
</dbReference>
<comment type="caution">
    <text evidence="3">The sequence shown here is derived from an EMBL/GenBank/DDBJ whole genome shotgun (WGS) entry which is preliminary data.</text>
</comment>
<feature type="transmembrane region" description="Helical" evidence="1">
    <location>
        <begin position="46"/>
        <end position="75"/>
    </location>
</feature>
<feature type="domain" description="Sodium symporter small subunit" evidence="2">
    <location>
        <begin position="12"/>
        <end position="88"/>
    </location>
</feature>
<keyword evidence="1" id="KW-1133">Transmembrane helix</keyword>
<dbReference type="OrthoDB" id="9797746at2"/>
<dbReference type="InterPro" id="IPR019886">
    <property type="entry name" value="Na_symporter_ssu"/>
</dbReference>
<dbReference type="NCBIfam" id="TIGR03647">
    <property type="entry name" value="Na_symport_sm"/>
    <property type="match status" value="1"/>
</dbReference>
<feature type="transmembrane region" description="Helical" evidence="1">
    <location>
        <begin position="21"/>
        <end position="40"/>
    </location>
</feature>
<dbReference type="Pfam" id="PF13937">
    <property type="entry name" value="DUF4212"/>
    <property type="match status" value="1"/>
</dbReference>
<dbReference type="EMBL" id="LLXZ01000123">
    <property type="protein sequence ID" value="KRR05332.1"/>
    <property type="molecule type" value="Genomic_DNA"/>
</dbReference>
<evidence type="ECO:0000313" key="4">
    <source>
        <dbReference type="Proteomes" id="UP000050863"/>
    </source>
</evidence>
<keyword evidence="1" id="KW-0472">Membrane</keyword>
<dbReference type="AlphaFoldDB" id="A0A0R3LBR7"/>
<name>A0A0R3LBR7_9BRAD</name>
<dbReference type="STRING" id="280332.CQ12_19940"/>
<sequence length="92" mass="10734">MPDSTSIKQKEEAHWRKTSRLMFTHLAIWFFFGFVIHMFVKPLNNIVIPVLGFPLGFYMAAQGSLIAFVVMLFLFAKQQDKIDREFGFAEED</sequence>
<organism evidence="3 4">
    <name type="scientific">Bradyrhizobium jicamae</name>
    <dbReference type="NCBI Taxonomy" id="280332"/>
    <lineage>
        <taxon>Bacteria</taxon>
        <taxon>Pseudomonadati</taxon>
        <taxon>Pseudomonadota</taxon>
        <taxon>Alphaproteobacteria</taxon>
        <taxon>Hyphomicrobiales</taxon>
        <taxon>Nitrobacteraceae</taxon>
        <taxon>Bradyrhizobium</taxon>
    </lineage>
</organism>
<reference evidence="3 4" key="1">
    <citation type="submission" date="2014-03" db="EMBL/GenBank/DDBJ databases">
        <title>Bradyrhizobium valentinum sp. nov., isolated from effective nodules of Lupinus mariae-josephae, a lupine endemic of basic-lime soils in Eastern Spain.</title>
        <authorList>
            <person name="Duran D."/>
            <person name="Rey L."/>
            <person name="Navarro A."/>
            <person name="Busquets A."/>
            <person name="Imperial J."/>
            <person name="Ruiz-Argueso T."/>
        </authorList>
    </citation>
    <scope>NUCLEOTIDE SEQUENCE [LARGE SCALE GENOMIC DNA]</scope>
    <source>
        <strain evidence="3 4">PAC68</strain>
    </source>
</reference>
<dbReference type="RefSeq" id="WP_057837147.1">
    <property type="nucleotide sequence ID" value="NZ_LLXZ01000123.1"/>
</dbReference>
<evidence type="ECO:0000256" key="1">
    <source>
        <dbReference type="SAM" id="Phobius"/>
    </source>
</evidence>
<accession>A0A0R3LBR7</accession>
<gene>
    <name evidence="3" type="ORF">CQ12_19940</name>
</gene>
<evidence type="ECO:0000313" key="3">
    <source>
        <dbReference type="EMBL" id="KRR05332.1"/>
    </source>
</evidence>
<keyword evidence="1" id="KW-0812">Transmembrane</keyword>
<keyword evidence="4" id="KW-1185">Reference proteome</keyword>